<dbReference type="STRING" id="59895.A0A124SFB0"/>
<keyword evidence="3" id="KW-0238">DNA-binding</keyword>
<keyword evidence="6" id="KW-0175">Coiled coil</keyword>
<evidence type="ECO:0000256" key="7">
    <source>
        <dbReference type="SAM" id="MobiDB-lite"/>
    </source>
</evidence>
<evidence type="ECO:0000313" key="10">
    <source>
        <dbReference type="Proteomes" id="UP000243975"/>
    </source>
</evidence>
<dbReference type="PROSITE" id="PS50863">
    <property type="entry name" value="B3"/>
    <property type="match status" value="1"/>
</dbReference>
<feature type="compositionally biased region" description="Basic and acidic residues" evidence="7">
    <location>
        <begin position="302"/>
        <end position="325"/>
    </location>
</feature>
<feature type="coiled-coil region" evidence="6">
    <location>
        <begin position="453"/>
        <end position="494"/>
    </location>
</feature>
<protein>
    <submittedName>
        <fullName evidence="9">B3 DNA binding domain-containing protein</fullName>
    </submittedName>
</protein>
<keyword evidence="2" id="KW-0805">Transcription regulation</keyword>
<feature type="region of interest" description="Disordered" evidence="7">
    <location>
        <begin position="289"/>
        <end position="326"/>
    </location>
</feature>
<dbReference type="PANTHER" id="PTHR31391:SF107">
    <property type="entry name" value="DNA-BINDING PSEUDOBARREL DOMAIN-CONTAINING PROTEIN-RELATED"/>
    <property type="match status" value="1"/>
</dbReference>
<feature type="non-terminal residue" evidence="9">
    <location>
        <position position="1"/>
    </location>
</feature>
<dbReference type="SMART" id="SM01019">
    <property type="entry name" value="B3"/>
    <property type="match status" value="1"/>
</dbReference>
<keyword evidence="10" id="KW-1185">Reference proteome</keyword>
<dbReference type="InterPro" id="IPR003340">
    <property type="entry name" value="B3_DNA-bd"/>
</dbReference>
<evidence type="ECO:0000256" key="3">
    <source>
        <dbReference type="ARBA" id="ARBA00023125"/>
    </source>
</evidence>
<dbReference type="Gramene" id="KVI02683">
    <property type="protein sequence ID" value="KVI02683"/>
    <property type="gene ID" value="Ccrd_019020"/>
</dbReference>
<accession>A0A124SFB0</accession>
<dbReference type="GO" id="GO:0003677">
    <property type="term" value="F:DNA binding"/>
    <property type="evidence" value="ECO:0007669"/>
    <property type="project" value="UniProtKB-KW"/>
</dbReference>
<dbReference type="GO" id="GO:0005634">
    <property type="term" value="C:nucleus"/>
    <property type="evidence" value="ECO:0007669"/>
    <property type="project" value="UniProtKB-SubCell"/>
</dbReference>
<feature type="compositionally biased region" description="Low complexity" evidence="7">
    <location>
        <begin position="1"/>
        <end position="14"/>
    </location>
</feature>
<dbReference type="PANTHER" id="PTHR31391">
    <property type="entry name" value="B3 DOMAIN-CONTAINING PROTEIN OS11G0197600-RELATED"/>
    <property type="match status" value="1"/>
</dbReference>
<sequence length="510" mass="57664">RKSRSSPFSPSNPSLVLAAPVAGETDLPLQSSDLHLTNDEHRTTSDSAEDDLPISRLTNFKTSRPKSASPAPMTYSLGKRRKSTPMRYGVFETMEKKRSHSKPKVVVHDPSSKCLSSQNESSATKCFKLAAGNSLAMIRAEEVQSSLGTEHPSCIKLMVKAHVDIGYWMGFPQLFGKLFLPKTDTTMVIEDENGDVYHIRYIARKNGLSAGWKKFADWHNLLEGDILVFHLVEPCKFKVYIIRANYLNEVDGALSLLNLEAHTETDAPSSTTQSKRPKSLPLIVVQKKHKLSTPRSQMSNHPIDHSGNDSEEVRSEVLEGSRPSKPDLSFQELKTFEDFRIMVKGTCIDSELPDDVRMNYYKLCNSRKEILHDSLPEGLYYKLVAGMIGETVNIANEIKNLKITTTKEELEVWDNSLKSFNLMGMKVGFLCDRIHMLARIAFESEGRVDIERYTKAKNEQKGFKDEIEKVTERLAELNESHRKMEGIVDGLKQKVGKHEMKFQKEVDAPW</sequence>
<dbReference type="Gene3D" id="2.40.330.10">
    <property type="entry name" value="DNA-binding pseudobarrel domain"/>
    <property type="match status" value="1"/>
</dbReference>
<dbReference type="AlphaFoldDB" id="A0A124SFB0"/>
<comment type="caution">
    <text evidence="9">The sequence shown here is derived from an EMBL/GenBank/DDBJ whole genome shotgun (WGS) entry which is preliminary data.</text>
</comment>
<reference evidence="9 10" key="1">
    <citation type="journal article" date="2016" name="Sci. Rep.">
        <title>The genome sequence of the outbreeding globe artichoke constructed de novo incorporating a phase-aware low-pass sequencing strategy of F1 progeny.</title>
        <authorList>
            <person name="Scaglione D."/>
            <person name="Reyes-Chin-Wo S."/>
            <person name="Acquadro A."/>
            <person name="Froenicke L."/>
            <person name="Portis E."/>
            <person name="Beitel C."/>
            <person name="Tirone M."/>
            <person name="Mauro R."/>
            <person name="Lo Monaco A."/>
            <person name="Mauromicale G."/>
            <person name="Faccioli P."/>
            <person name="Cattivelli L."/>
            <person name="Rieseberg L."/>
            <person name="Michelmore R."/>
            <person name="Lanteri S."/>
        </authorList>
    </citation>
    <scope>NUCLEOTIDE SEQUENCE [LARGE SCALE GENOMIC DNA]</scope>
    <source>
        <strain evidence="9">2C</strain>
    </source>
</reference>
<evidence type="ECO:0000313" key="9">
    <source>
        <dbReference type="EMBL" id="KVI02683.1"/>
    </source>
</evidence>
<dbReference type="Proteomes" id="UP000243975">
    <property type="component" value="Unassembled WGS sequence"/>
</dbReference>
<evidence type="ECO:0000256" key="6">
    <source>
        <dbReference type="SAM" id="Coils"/>
    </source>
</evidence>
<comment type="subcellular location">
    <subcellularLocation>
        <location evidence="1">Nucleus</location>
    </subcellularLocation>
</comment>
<keyword evidence="4" id="KW-0804">Transcription</keyword>
<dbReference type="EMBL" id="LEKV01002645">
    <property type="protein sequence ID" value="KVI02683.1"/>
    <property type="molecule type" value="Genomic_DNA"/>
</dbReference>
<dbReference type="Pfam" id="PF02362">
    <property type="entry name" value="B3"/>
    <property type="match status" value="1"/>
</dbReference>
<evidence type="ECO:0000256" key="2">
    <source>
        <dbReference type="ARBA" id="ARBA00023015"/>
    </source>
</evidence>
<feature type="domain" description="TF-B3" evidence="8">
    <location>
        <begin position="154"/>
        <end position="245"/>
    </location>
</feature>
<dbReference type="InterPro" id="IPR044837">
    <property type="entry name" value="REM16-like"/>
</dbReference>
<evidence type="ECO:0000256" key="4">
    <source>
        <dbReference type="ARBA" id="ARBA00023163"/>
    </source>
</evidence>
<gene>
    <name evidence="9" type="ORF">Ccrd_019020</name>
</gene>
<proteinExistence type="predicted"/>
<keyword evidence="5" id="KW-0539">Nucleus</keyword>
<evidence type="ECO:0000256" key="1">
    <source>
        <dbReference type="ARBA" id="ARBA00004123"/>
    </source>
</evidence>
<dbReference type="OMA" id="HIRYIAR"/>
<feature type="region of interest" description="Disordered" evidence="7">
    <location>
        <begin position="1"/>
        <end position="53"/>
    </location>
</feature>
<name>A0A124SFB0_CYNCS</name>
<evidence type="ECO:0000256" key="5">
    <source>
        <dbReference type="ARBA" id="ARBA00023242"/>
    </source>
</evidence>
<organism evidence="9 10">
    <name type="scientific">Cynara cardunculus var. scolymus</name>
    <name type="common">Globe artichoke</name>
    <name type="synonym">Cynara scolymus</name>
    <dbReference type="NCBI Taxonomy" id="59895"/>
    <lineage>
        <taxon>Eukaryota</taxon>
        <taxon>Viridiplantae</taxon>
        <taxon>Streptophyta</taxon>
        <taxon>Embryophyta</taxon>
        <taxon>Tracheophyta</taxon>
        <taxon>Spermatophyta</taxon>
        <taxon>Magnoliopsida</taxon>
        <taxon>eudicotyledons</taxon>
        <taxon>Gunneridae</taxon>
        <taxon>Pentapetalae</taxon>
        <taxon>asterids</taxon>
        <taxon>campanulids</taxon>
        <taxon>Asterales</taxon>
        <taxon>Asteraceae</taxon>
        <taxon>Carduoideae</taxon>
        <taxon>Cardueae</taxon>
        <taxon>Carduinae</taxon>
        <taxon>Cynara</taxon>
    </lineage>
</organism>
<dbReference type="InterPro" id="IPR015300">
    <property type="entry name" value="DNA-bd_pseudobarrel_sf"/>
</dbReference>
<evidence type="ECO:0000259" key="8">
    <source>
        <dbReference type="PROSITE" id="PS50863"/>
    </source>
</evidence>
<dbReference type="SUPFAM" id="SSF101936">
    <property type="entry name" value="DNA-binding pseudobarrel domain"/>
    <property type="match status" value="1"/>
</dbReference>
<dbReference type="CDD" id="cd10017">
    <property type="entry name" value="B3_DNA"/>
    <property type="match status" value="1"/>
</dbReference>